<dbReference type="InterPro" id="IPR011990">
    <property type="entry name" value="TPR-like_helical_dom_sf"/>
</dbReference>
<dbReference type="Pfam" id="PF01535">
    <property type="entry name" value="PPR"/>
    <property type="match status" value="1"/>
</dbReference>
<evidence type="ECO:0000256" key="2">
    <source>
        <dbReference type="ARBA" id="ARBA00022737"/>
    </source>
</evidence>
<dbReference type="AlphaFoldDB" id="A0AAE0B1A1"/>
<name>A0AAE0B1A1_9ROSI</name>
<organism evidence="4 5">
    <name type="scientific">Dipteronia sinensis</name>
    <dbReference type="NCBI Taxonomy" id="43782"/>
    <lineage>
        <taxon>Eukaryota</taxon>
        <taxon>Viridiplantae</taxon>
        <taxon>Streptophyta</taxon>
        <taxon>Embryophyta</taxon>
        <taxon>Tracheophyta</taxon>
        <taxon>Spermatophyta</taxon>
        <taxon>Magnoliopsida</taxon>
        <taxon>eudicotyledons</taxon>
        <taxon>Gunneridae</taxon>
        <taxon>Pentapetalae</taxon>
        <taxon>rosids</taxon>
        <taxon>malvids</taxon>
        <taxon>Sapindales</taxon>
        <taxon>Sapindaceae</taxon>
        <taxon>Hippocastanoideae</taxon>
        <taxon>Acereae</taxon>
        <taxon>Dipteronia</taxon>
    </lineage>
</organism>
<evidence type="ECO:0008006" key="6">
    <source>
        <dbReference type="Google" id="ProtNLM"/>
    </source>
</evidence>
<keyword evidence="2" id="KW-0677">Repeat</keyword>
<dbReference type="EMBL" id="JANJYJ010000002">
    <property type="protein sequence ID" value="KAK3227444.1"/>
    <property type="molecule type" value="Genomic_DNA"/>
</dbReference>
<dbReference type="Pfam" id="PF13041">
    <property type="entry name" value="PPR_2"/>
    <property type="match status" value="1"/>
</dbReference>
<proteinExistence type="inferred from homology"/>
<dbReference type="NCBIfam" id="TIGR00756">
    <property type="entry name" value="PPR"/>
    <property type="match status" value="2"/>
</dbReference>
<dbReference type="InterPro" id="IPR050667">
    <property type="entry name" value="PPR-containing_protein"/>
</dbReference>
<sequence>MVACMEELRCKPNTITYNTILLALCKVGEVSRSRELVREMRLQGIAPNLQTYNIMIGGVASAGEIAEAYSLLKEVLDKCPRPPSFMFDETLCELCYKGMVSEVLELLKQMADKNVYPVARVWEALLLSSGSKLDFMNTSLIDLVDPVSCQNDFFDC</sequence>
<accession>A0AAE0B1A1</accession>
<dbReference type="InterPro" id="IPR002885">
    <property type="entry name" value="PPR_rpt"/>
</dbReference>
<dbReference type="PANTHER" id="PTHR47939:SF13">
    <property type="entry name" value="OS03G0201400 PROTEIN"/>
    <property type="match status" value="1"/>
</dbReference>
<evidence type="ECO:0000256" key="1">
    <source>
        <dbReference type="ARBA" id="ARBA00007626"/>
    </source>
</evidence>
<keyword evidence="5" id="KW-1185">Reference proteome</keyword>
<dbReference type="PANTHER" id="PTHR47939">
    <property type="entry name" value="MEMBRANE-ASSOCIATED SALT-INDUCIBLE PROTEIN-LIKE"/>
    <property type="match status" value="1"/>
</dbReference>
<comment type="similarity">
    <text evidence="1">Belongs to the PPR family. P subfamily.</text>
</comment>
<feature type="repeat" description="PPR" evidence="3">
    <location>
        <begin position="13"/>
        <end position="47"/>
    </location>
</feature>
<dbReference type="PROSITE" id="PS51375">
    <property type="entry name" value="PPR"/>
    <property type="match status" value="2"/>
</dbReference>
<comment type="caution">
    <text evidence="4">The sequence shown here is derived from an EMBL/GenBank/DDBJ whole genome shotgun (WGS) entry which is preliminary data.</text>
</comment>
<evidence type="ECO:0000313" key="4">
    <source>
        <dbReference type="EMBL" id="KAK3227444.1"/>
    </source>
</evidence>
<dbReference type="Proteomes" id="UP001281410">
    <property type="component" value="Unassembled WGS sequence"/>
</dbReference>
<gene>
    <name evidence="4" type="ORF">Dsin_007306</name>
</gene>
<evidence type="ECO:0000256" key="3">
    <source>
        <dbReference type="PROSITE-ProRule" id="PRU00708"/>
    </source>
</evidence>
<evidence type="ECO:0000313" key="5">
    <source>
        <dbReference type="Proteomes" id="UP001281410"/>
    </source>
</evidence>
<dbReference type="Gene3D" id="1.25.40.10">
    <property type="entry name" value="Tetratricopeptide repeat domain"/>
    <property type="match status" value="1"/>
</dbReference>
<protein>
    <recommendedName>
        <fullName evidence="6">Pentatricopeptide repeat-containing protein</fullName>
    </recommendedName>
</protein>
<feature type="repeat" description="PPR" evidence="3">
    <location>
        <begin position="48"/>
        <end position="82"/>
    </location>
</feature>
<reference evidence="4" key="1">
    <citation type="journal article" date="2023" name="Plant J.">
        <title>Genome sequences and population genomics provide insights into the demographic history, inbreeding, and mutation load of two 'living fossil' tree species of Dipteronia.</title>
        <authorList>
            <person name="Feng Y."/>
            <person name="Comes H.P."/>
            <person name="Chen J."/>
            <person name="Zhu S."/>
            <person name="Lu R."/>
            <person name="Zhang X."/>
            <person name="Li P."/>
            <person name="Qiu J."/>
            <person name="Olsen K.M."/>
            <person name="Qiu Y."/>
        </authorList>
    </citation>
    <scope>NUCLEOTIDE SEQUENCE</scope>
    <source>
        <strain evidence="4">NBL</strain>
    </source>
</reference>